<name>A0ABZ0KXZ1_9BACL</name>
<reference evidence="3 4" key="1">
    <citation type="submission" date="2023-01" db="EMBL/GenBank/DDBJ databases">
        <title>Sporosarcina sp. nov., isolated from Korean tranditional fermented seafood 'Jeotgal'.</title>
        <authorList>
            <person name="Yang A.-I."/>
        </authorList>
    </citation>
    <scope>NUCLEOTIDE SEQUENCE [LARGE SCALE GENOMIC DNA]</scope>
    <source>
        <strain evidence="3 4">B2O-1</strain>
    </source>
</reference>
<accession>A0ABZ0KXZ1</accession>
<feature type="domain" description="DNA primase/polymerase bifunctional N-terminal" evidence="2">
    <location>
        <begin position="10"/>
        <end position="167"/>
    </location>
</feature>
<evidence type="ECO:0000313" key="4">
    <source>
        <dbReference type="Proteomes" id="UP001303532"/>
    </source>
</evidence>
<dbReference type="RefSeq" id="WP_323692369.1">
    <property type="nucleotide sequence ID" value="NZ_CP116341.1"/>
</dbReference>
<gene>
    <name evidence="3" type="ORF">PGH26_02010</name>
</gene>
<dbReference type="Proteomes" id="UP001303532">
    <property type="component" value="Chromosome"/>
</dbReference>
<evidence type="ECO:0000259" key="2">
    <source>
        <dbReference type="SMART" id="SM00943"/>
    </source>
</evidence>
<dbReference type="Pfam" id="PF01807">
    <property type="entry name" value="Zn_ribbon_DnaG"/>
    <property type="match status" value="1"/>
</dbReference>
<protein>
    <submittedName>
        <fullName evidence="3">Bifunctional DNA primase/polymerase</fullName>
    </submittedName>
</protein>
<dbReference type="SUPFAM" id="SSF57783">
    <property type="entry name" value="Zinc beta-ribbon"/>
    <property type="match status" value="1"/>
</dbReference>
<dbReference type="SMART" id="SM00943">
    <property type="entry name" value="Prim-Pol"/>
    <property type="match status" value="1"/>
</dbReference>
<dbReference type="SUPFAM" id="SSF56747">
    <property type="entry name" value="Prim-pol domain"/>
    <property type="match status" value="1"/>
</dbReference>
<proteinExistence type="predicted"/>
<dbReference type="CDD" id="cd04859">
    <property type="entry name" value="Prim_Pol"/>
    <property type="match status" value="1"/>
</dbReference>
<dbReference type="InterPro" id="IPR002694">
    <property type="entry name" value="Znf_CHC2"/>
</dbReference>
<dbReference type="EMBL" id="CP116341">
    <property type="protein sequence ID" value="WOV84723.1"/>
    <property type="molecule type" value="Genomic_DNA"/>
</dbReference>
<organism evidence="3 4">
    <name type="scientific">Sporosarcina jeotgali</name>
    <dbReference type="NCBI Taxonomy" id="3020056"/>
    <lineage>
        <taxon>Bacteria</taxon>
        <taxon>Bacillati</taxon>
        <taxon>Bacillota</taxon>
        <taxon>Bacilli</taxon>
        <taxon>Bacillales</taxon>
        <taxon>Caryophanaceae</taxon>
        <taxon>Sporosarcina</taxon>
    </lineage>
</organism>
<keyword evidence="4" id="KW-1185">Reference proteome</keyword>
<dbReference type="InterPro" id="IPR015330">
    <property type="entry name" value="DNA_primase/pol_bifunc_N"/>
</dbReference>
<feature type="domain" description="Zinc finger CHC2-type" evidence="1">
    <location>
        <begin position="221"/>
        <end position="276"/>
    </location>
</feature>
<dbReference type="SMART" id="SM00400">
    <property type="entry name" value="ZnF_CHCC"/>
    <property type="match status" value="1"/>
</dbReference>
<dbReference type="Gene3D" id="3.90.580.10">
    <property type="entry name" value="Zinc finger, CHC2-type domain"/>
    <property type="match status" value="1"/>
</dbReference>
<evidence type="ECO:0000259" key="1">
    <source>
        <dbReference type="SMART" id="SM00400"/>
    </source>
</evidence>
<dbReference type="Pfam" id="PF09250">
    <property type="entry name" value="Prim-Pol"/>
    <property type="match status" value="1"/>
</dbReference>
<dbReference type="InterPro" id="IPR036977">
    <property type="entry name" value="DNA_primase_Znf_CHC2"/>
</dbReference>
<sequence>MENNIMVDEALNLLELQLVPMPLNGKRPLIKNWPNRFVKCGISKEDILHGIEVGNRKVVTYANKNIGILTGAISKCIVVDVDDMILLERLREYGDLPETWMVKTGRGIHIYFDYDPEVASMKLWGGIDILSDKKQCVAPPSKNTKGGYYEWILSPNCVKKAKIPEWFKMLLAQHRTILPSPSVYLNDEKNNRQNDNGINLRSIHWLAHLTKHTSNIKGKEWVSCRCPFHDDRNNSFSFHVHTGSWSCFAGCGKGNGIQFLQRIYNISKSEVWQLLKEQNRDG</sequence>
<evidence type="ECO:0000313" key="3">
    <source>
        <dbReference type="EMBL" id="WOV84723.1"/>
    </source>
</evidence>